<feature type="domain" description="RagB/SusD" evidence="7">
    <location>
        <begin position="362"/>
        <end position="518"/>
    </location>
</feature>
<dbReference type="EMBL" id="QSBI01000009">
    <property type="protein sequence ID" value="RGX10631.1"/>
    <property type="molecule type" value="Genomic_DNA"/>
</dbReference>
<dbReference type="InterPro" id="IPR011990">
    <property type="entry name" value="TPR-like_helical_dom_sf"/>
</dbReference>
<dbReference type="Gene3D" id="1.25.40.390">
    <property type="match status" value="1"/>
</dbReference>
<evidence type="ECO:0000313" key="10">
    <source>
        <dbReference type="Proteomes" id="UP000286031"/>
    </source>
</evidence>
<feature type="domain" description="SusD-like N-terminal" evidence="8">
    <location>
        <begin position="96"/>
        <end position="241"/>
    </location>
</feature>
<gene>
    <name evidence="9" type="ORF">DWV35_09320</name>
</gene>
<evidence type="ECO:0000256" key="3">
    <source>
        <dbReference type="ARBA" id="ARBA00022729"/>
    </source>
</evidence>
<comment type="similarity">
    <text evidence="2">Belongs to the SusD family.</text>
</comment>
<dbReference type="InterPro" id="IPR012944">
    <property type="entry name" value="SusD_RagB_dom"/>
</dbReference>
<dbReference type="Gene3D" id="1.10.3780.10">
    <property type="entry name" value="SusD-like"/>
    <property type="match status" value="1"/>
</dbReference>
<dbReference type="CDD" id="cd08977">
    <property type="entry name" value="SusD"/>
    <property type="match status" value="1"/>
</dbReference>
<evidence type="ECO:0000259" key="8">
    <source>
        <dbReference type="Pfam" id="PF14322"/>
    </source>
</evidence>
<protein>
    <submittedName>
        <fullName evidence="9">RagB/SusD family nutrient uptake outer membrane protein</fullName>
    </submittedName>
</protein>
<dbReference type="Pfam" id="PF14322">
    <property type="entry name" value="SusD-like_3"/>
    <property type="match status" value="1"/>
</dbReference>
<organism evidence="9 10">
    <name type="scientific">Bacteroides ovatus</name>
    <dbReference type="NCBI Taxonomy" id="28116"/>
    <lineage>
        <taxon>Bacteria</taxon>
        <taxon>Pseudomonadati</taxon>
        <taxon>Bacteroidota</taxon>
        <taxon>Bacteroidia</taxon>
        <taxon>Bacteroidales</taxon>
        <taxon>Bacteroidaceae</taxon>
        <taxon>Bacteroides</taxon>
    </lineage>
</organism>
<keyword evidence="4" id="KW-0472">Membrane</keyword>
<evidence type="ECO:0000256" key="4">
    <source>
        <dbReference type="ARBA" id="ARBA00023136"/>
    </source>
</evidence>
<dbReference type="Pfam" id="PF07980">
    <property type="entry name" value="SusD_RagB"/>
    <property type="match status" value="1"/>
</dbReference>
<dbReference type="Gene3D" id="1.25.40.10">
    <property type="entry name" value="Tetratricopeptide repeat domain"/>
    <property type="match status" value="1"/>
</dbReference>
<dbReference type="RefSeq" id="WP_117513286.1">
    <property type="nucleotide sequence ID" value="NZ_JAQCPI010000008.1"/>
</dbReference>
<dbReference type="Proteomes" id="UP000286031">
    <property type="component" value="Unassembled WGS sequence"/>
</dbReference>
<name>A0A413ESP8_BACOV</name>
<evidence type="ECO:0000256" key="5">
    <source>
        <dbReference type="ARBA" id="ARBA00023237"/>
    </source>
</evidence>
<dbReference type="InterPro" id="IPR033985">
    <property type="entry name" value="SusD-like_N"/>
</dbReference>
<evidence type="ECO:0000256" key="6">
    <source>
        <dbReference type="SAM" id="SignalP"/>
    </source>
</evidence>
<evidence type="ECO:0000256" key="2">
    <source>
        <dbReference type="ARBA" id="ARBA00006275"/>
    </source>
</evidence>
<accession>A0A413ESP8</accession>
<evidence type="ECO:0000259" key="7">
    <source>
        <dbReference type="Pfam" id="PF07980"/>
    </source>
</evidence>
<proteinExistence type="inferred from homology"/>
<keyword evidence="5" id="KW-0998">Cell outer membrane</keyword>
<sequence length="520" mass="59084">MKTSKYITGLLMAIMMSVVSSCFDDLDQYPHIEQTPKDIYTSVPNYRQVLAKLYGSYVLAGQDKGGGNTDISGSREFDYMRCYFNLQEIGTDETAMLSYASDNQTGLTFLSWDSNDVWVYDTYYRIYYTIALCNEFIRYSSDDALAKFSEDEQVELRKMKAEARFLRSLAYSHALDLFRDIPFVDENSPVGTFLPPKYTAQQIFDYIVRELEEVSLQLPDHPEYPRAGAAAAYGILARVYLNAETYGCGNHYDDCVKACKSLIDLGYDTLEPKFTRLFGADNHKCTNEILFAFAVDNEQSVSWGASTYIVCAQTSSLYGAEMGVGTQSWGMFRCRSQIPPLYETNDKRNLFYTTDRDPKITDVGDENVGYFYKKWNNLTDEGKAPAKTTDGVCTDLPIIRLADVYLMLAESYLRGATNITLTEALGYVNKVRERAFGNSTGNIQAADLTLDFILDERARELSIEMVRRTDLVRFDCFTTDKYLWDFKGGQPDGTAVDSKYNIYPIPYAEQTANPNMKQDY</sequence>
<reference evidence="9 10" key="1">
    <citation type="submission" date="2018-08" db="EMBL/GenBank/DDBJ databases">
        <title>A genome reference for cultivated species of the human gut microbiota.</title>
        <authorList>
            <person name="Zou Y."/>
            <person name="Xue W."/>
            <person name="Luo G."/>
        </authorList>
    </citation>
    <scope>NUCLEOTIDE SEQUENCE [LARGE SCALE GENOMIC DNA]</scope>
    <source>
        <strain evidence="9 10">AF04-46</strain>
    </source>
</reference>
<keyword evidence="3 6" id="KW-0732">Signal</keyword>
<dbReference type="GO" id="GO:0009279">
    <property type="term" value="C:cell outer membrane"/>
    <property type="evidence" value="ECO:0007669"/>
    <property type="project" value="UniProtKB-SubCell"/>
</dbReference>
<evidence type="ECO:0000313" key="9">
    <source>
        <dbReference type="EMBL" id="RGX10631.1"/>
    </source>
</evidence>
<dbReference type="AlphaFoldDB" id="A0A413ESP8"/>
<dbReference type="PROSITE" id="PS51257">
    <property type="entry name" value="PROKAR_LIPOPROTEIN"/>
    <property type="match status" value="1"/>
</dbReference>
<feature type="signal peptide" evidence="6">
    <location>
        <begin position="1"/>
        <end position="20"/>
    </location>
</feature>
<comment type="subcellular location">
    <subcellularLocation>
        <location evidence="1">Cell outer membrane</location>
    </subcellularLocation>
</comment>
<evidence type="ECO:0000256" key="1">
    <source>
        <dbReference type="ARBA" id="ARBA00004442"/>
    </source>
</evidence>
<feature type="chain" id="PRO_5019225327" evidence="6">
    <location>
        <begin position="21"/>
        <end position="520"/>
    </location>
</feature>
<dbReference type="SUPFAM" id="SSF48452">
    <property type="entry name" value="TPR-like"/>
    <property type="match status" value="1"/>
</dbReference>
<comment type="caution">
    <text evidence="9">The sequence shown here is derived from an EMBL/GenBank/DDBJ whole genome shotgun (WGS) entry which is preliminary data.</text>
</comment>